<protein>
    <submittedName>
        <fullName evidence="2">Uncharacterized protein</fullName>
    </submittedName>
</protein>
<feature type="chain" id="PRO_5015527988" evidence="1">
    <location>
        <begin position="18"/>
        <end position="379"/>
    </location>
</feature>
<name>A0A2S5GMP5_9BURK</name>
<comment type="caution">
    <text evidence="2">The sequence shown here is derived from an EMBL/GenBank/DDBJ whole genome shotgun (WGS) entry which is preliminary data.</text>
</comment>
<evidence type="ECO:0000313" key="3">
    <source>
        <dbReference type="Proteomes" id="UP000239990"/>
    </source>
</evidence>
<feature type="signal peptide" evidence="1">
    <location>
        <begin position="1"/>
        <end position="17"/>
    </location>
</feature>
<organism evidence="2 3">
    <name type="scientific">Achromobacter spanius</name>
    <dbReference type="NCBI Taxonomy" id="217203"/>
    <lineage>
        <taxon>Bacteria</taxon>
        <taxon>Pseudomonadati</taxon>
        <taxon>Pseudomonadota</taxon>
        <taxon>Betaproteobacteria</taxon>
        <taxon>Burkholderiales</taxon>
        <taxon>Alcaligenaceae</taxon>
        <taxon>Achromobacter</taxon>
    </lineage>
</organism>
<proteinExistence type="predicted"/>
<evidence type="ECO:0000256" key="1">
    <source>
        <dbReference type="SAM" id="SignalP"/>
    </source>
</evidence>
<accession>A0A2S5GMP5</accession>
<evidence type="ECO:0000313" key="2">
    <source>
        <dbReference type="EMBL" id="PPA74155.1"/>
    </source>
</evidence>
<dbReference type="AlphaFoldDB" id="A0A2S5GMP5"/>
<dbReference type="EMBL" id="PREU01000011">
    <property type="protein sequence ID" value="PPA74155.1"/>
    <property type="molecule type" value="Genomic_DNA"/>
</dbReference>
<dbReference type="OrthoDB" id="8650336at2"/>
<gene>
    <name evidence="2" type="ORF">C4E15_22175</name>
</gene>
<reference evidence="2 3" key="1">
    <citation type="submission" date="2018-02" db="EMBL/GenBank/DDBJ databases">
        <title>Draft Genome of Achromobacter spanius stain 6.</title>
        <authorList>
            <person name="Gunasekera T.S."/>
            <person name="Radwan O."/>
            <person name="Ruiz O.N."/>
        </authorList>
    </citation>
    <scope>NUCLEOTIDE SEQUENCE [LARGE SCALE GENOMIC DNA]</scope>
    <source>
        <strain evidence="2 3">6</strain>
    </source>
</reference>
<sequence length="379" mass="40281">MLLCAAAPMFFAAPAHAACGPTETDFSVPSPLPAVPVTLALDDERVLLGKRGERVPTNGRLAWIDDSGDLMPHTWADKVDWSAYRAGNKVAGSAPTRLYFDADRRLCRIERYRPIRGKAVLDGGFTLAYDATGALKAYTEYGEAGASGDQPYQPTRRACVQRDAQGRLTAFIDDGCSLGSAGSTASATTGTAAGASRHYVRDASGGLLRVIDLASPGQPVAVQTLDAQGKPGPRYVLQSLGDFAPGGDTLAAYAAPPGKPSDRLFPVHRDALAALPVDVPDNPWRVVRIKDDVPLDDDMLSWDPDAQTVLAEGAQSTPGGAILTPAQQQAVWQAMGEHPWRVYFYRDPASRVMLLPAMPPEKWKACSDPANPAPDACAS</sequence>
<keyword evidence="1" id="KW-0732">Signal</keyword>
<dbReference type="Proteomes" id="UP000239990">
    <property type="component" value="Unassembled WGS sequence"/>
</dbReference>